<organism evidence="1 2">
    <name type="scientific">Fibrella aestuarina BUZ 2</name>
    <dbReference type="NCBI Taxonomy" id="1166018"/>
    <lineage>
        <taxon>Bacteria</taxon>
        <taxon>Pseudomonadati</taxon>
        <taxon>Bacteroidota</taxon>
        <taxon>Cytophagia</taxon>
        <taxon>Cytophagales</taxon>
        <taxon>Spirosomataceae</taxon>
        <taxon>Fibrella</taxon>
    </lineage>
</organism>
<dbReference type="KEGG" id="fae:FAES_4015"/>
<dbReference type="HOGENOM" id="CLU_1352938_0_0_10"/>
<gene>
    <name evidence="1" type="ORF">FAES_4015</name>
</gene>
<dbReference type="Proteomes" id="UP000011058">
    <property type="component" value="Chromosome"/>
</dbReference>
<dbReference type="RefSeq" id="WP_015333114.1">
    <property type="nucleotide sequence ID" value="NC_020054.1"/>
</dbReference>
<reference evidence="1 2" key="1">
    <citation type="journal article" date="2012" name="J. Bacteriol.">
        <title>Genome Sequence of Fibrella aestuarina BUZ 2T, a Filamentous Marine Bacterium.</title>
        <authorList>
            <person name="Filippini M."/>
            <person name="Qi W."/>
            <person name="Blom J."/>
            <person name="Goesmann A."/>
            <person name="Smits T.H."/>
            <person name="Bagheri H.C."/>
        </authorList>
    </citation>
    <scope>NUCLEOTIDE SEQUENCE [LARGE SCALE GENOMIC DNA]</scope>
    <source>
        <strain evidence="2">BUZ 2T</strain>
    </source>
</reference>
<protein>
    <submittedName>
        <fullName evidence="1">Uncharacterized protein</fullName>
    </submittedName>
</protein>
<dbReference type="AlphaFoldDB" id="I0KD12"/>
<keyword evidence="2" id="KW-1185">Reference proteome</keyword>
<dbReference type="PATRIC" id="fig|1166018.3.peg.963"/>
<dbReference type="STRING" id="1166018.FAES_4015"/>
<proteinExistence type="predicted"/>
<name>I0KD12_9BACT</name>
<evidence type="ECO:0000313" key="1">
    <source>
        <dbReference type="EMBL" id="CCH02015.1"/>
    </source>
</evidence>
<accession>I0KD12</accession>
<evidence type="ECO:0000313" key="2">
    <source>
        <dbReference type="Proteomes" id="UP000011058"/>
    </source>
</evidence>
<sequence length="202" mass="22481">MILTSRPNIPRADVDRLLADDTTPVRFRQLVDSQPLNLTGHLYEIDWMAQISSTRLAQTTNANIKRPDGAAAGLLEWEPRELRATLSDSSYAYMLFQVDGQGKREPRLWGLFKWITTPPEYEQGLPPEPAEIIFNYDTQTAQYEALDIYMPQGGADFTTEAAALAKPPKYGLTQYITIGGQPALNTPAGIIYLPANALVPRT</sequence>
<dbReference type="EMBL" id="HE796683">
    <property type="protein sequence ID" value="CCH02015.1"/>
    <property type="molecule type" value="Genomic_DNA"/>
</dbReference>